<dbReference type="AlphaFoldDB" id="A0A168NZJ5"/>
<evidence type="ECO:0000256" key="1">
    <source>
        <dbReference type="ARBA" id="ARBA00023054"/>
    </source>
</evidence>
<gene>
    <name evidence="3" type="ORF">MUCCIDRAFT_188738</name>
</gene>
<evidence type="ECO:0000256" key="2">
    <source>
        <dbReference type="SAM" id="Coils"/>
    </source>
</evidence>
<feature type="coiled-coil region" evidence="2">
    <location>
        <begin position="1"/>
        <end position="119"/>
    </location>
</feature>
<organism evidence="3 4">
    <name type="scientific">Mucor lusitanicus CBS 277.49</name>
    <dbReference type="NCBI Taxonomy" id="747725"/>
    <lineage>
        <taxon>Eukaryota</taxon>
        <taxon>Fungi</taxon>
        <taxon>Fungi incertae sedis</taxon>
        <taxon>Mucoromycota</taxon>
        <taxon>Mucoromycotina</taxon>
        <taxon>Mucoromycetes</taxon>
        <taxon>Mucorales</taxon>
        <taxon>Mucorineae</taxon>
        <taxon>Mucoraceae</taxon>
        <taxon>Mucor</taxon>
    </lineage>
</organism>
<dbReference type="InterPro" id="IPR000533">
    <property type="entry name" value="Tropomyosin"/>
</dbReference>
<dbReference type="VEuPathDB" id="FungiDB:MUCCIDRAFT_188738"/>
<dbReference type="OrthoDB" id="128924at2759"/>
<dbReference type="EMBL" id="AMYB01000002">
    <property type="protein sequence ID" value="OAD06947.1"/>
    <property type="molecule type" value="Genomic_DNA"/>
</dbReference>
<reference evidence="3 4" key="1">
    <citation type="submission" date="2015-06" db="EMBL/GenBank/DDBJ databases">
        <title>Expansion of signal transduction pathways in fungi by whole-genome duplication.</title>
        <authorList>
            <consortium name="DOE Joint Genome Institute"/>
            <person name="Corrochano L.M."/>
            <person name="Kuo A."/>
            <person name="Marcet-Houben M."/>
            <person name="Polaino S."/>
            <person name="Salamov A."/>
            <person name="Villalobos J.M."/>
            <person name="Alvarez M.I."/>
            <person name="Avalos J."/>
            <person name="Benito E.P."/>
            <person name="Benoit I."/>
            <person name="Burger G."/>
            <person name="Camino L.P."/>
            <person name="Canovas D."/>
            <person name="Cerda-Olmedo E."/>
            <person name="Cheng J.-F."/>
            <person name="Dominguez A."/>
            <person name="Elias M."/>
            <person name="Eslava A.P."/>
            <person name="Glaser F."/>
            <person name="Grimwood J."/>
            <person name="Gutierrez G."/>
            <person name="Heitman J."/>
            <person name="Henrissat B."/>
            <person name="Iturriaga E.A."/>
            <person name="Lang B.F."/>
            <person name="Lavin J.L."/>
            <person name="Lee S."/>
            <person name="Li W."/>
            <person name="Lindquist E."/>
            <person name="Lopez-Garcia S."/>
            <person name="Luque E.M."/>
            <person name="Marcos A.T."/>
            <person name="Martin J."/>
            <person name="Mccluskey K."/>
            <person name="Medina H.R."/>
            <person name="Miralles-Duran A."/>
            <person name="Miyazaki A."/>
            <person name="Munoz-Torres E."/>
            <person name="Oguiza J.A."/>
            <person name="Ohm R."/>
            <person name="Olmedo M."/>
            <person name="Orejas M."/>
            <person name="Ortiz-Castellanos L."/>
            <person name="Pisabarro A.G."/>
            <person name="Rodriguez-Romero J."/>
            <person name="Ruiz-Herrera J."/>
            <person name="Ruiz-Vazquez R."/>
            <person name="Sanz C."/>
            <person name="Schackwitz W."/>
            <person name="Schmutz J."/>
            <person name="Shahriari M."/>
            <person name="Shelest E."/>
            <person name="Silva-Franco F."/>
            <person name="Soanes D."/>
            <person name="Syed K."/>
            <person name="Tagua V.G."/>
            <person name="Talbot N.J."/>
            <person name="Thon M."/>
            <person name="De Vries R.P."/>
            <person name="Wiebenga A."/>
            <person name="Yadav J.S."/>
            <person name="Braun E.L."/>
            <person name="Baker S."/>
            <person name="Garre V."/>
            <person name="Horwitz B."/>
            <person name="Torres-Martinez S."/>
            <person name="Idnurm A."/>
            <person name="Herrera-Estrella A."/>
            <person name="Gabaldon T."/>
            <person name="Grigoriev I.V."/>
        </authorList>
    </citation>
    <scope>NUCLEOTIDE SEQUENCE [LARGE SCALE GENOMIC DNA]</scope>
    <source>
        <strain evidence="3 4">CBS 277.49</strain>
    </source>
</reference>
<keyword evidence="1 2" id="KW-0175">Coiled coil</keyword>
<evidence type="ECO:0000313" key="4">
    <source>
        <dbReference type="Proteomes" id="UP000077051"/>
    </source>
</evidence>
<accession>A0A168NZJ5</accession>
<dbReference type="Pfam" id="PF00261">
    <property type="entry name" value="Tropomyosin"/>
    <property type="match status" value="1"/>
</dbReference>
<name>A0A168NZJ5_MUCCL</name>
<protein>
    <recommendedName>
        <fullName evidence="5">Actin lateral binding protein</fullName>
    </recommendedName>
</protein>
<evidence type="ECO:0008006" key="5">
    <source>
        <dbReference type="Google" id="ProtNLM"/>
    </source>
</evidence>
<dbReference type="SUPFAM" id="SSF57997">
    <property type="entry name" value="Tropomyosin"/>
    <property type="match status" value="1"/>
</dbReference>
<keyword evidence="4" id="KW-1185">Reference proteome</keyword>
<dbReference type="Gene3D" id="1.20.5.340">
    <property type="match status" value="1"/>
</dbReference>
<evidence type="ECO:0000313" key="3">
    <source>
        <dbReference type="EMBL" id="OAD06947.1"/>
    </source>
</evidence>
<dbReference type="Proteomes" id="UP000077051">
    <property type="component" value="Unassembled WGS sequence"/>
</dbReference>
<sequence length="123" mass="13964">MEKFKEKLNALRTEAETANKRAAELEEKCKALEAEHEQKDEQLNNLVARAKDLEENLEAAETSLKQATSDFREADLRAEQLGKKAVKIEQEIAIWDKKNAELEAKYQAAKAEMDELDGQMEGV</sequence>
<dbReference type="STRING" id="747725.A0A168NZJ5"/>
<proteinExistence type="predicted"/>
<comment type="caution">
    <text evidence="3">The sequence shown here is derived from an EMBL/GenBank/DDBJ whole genome shotgun (WGS) entry which is preliminary data.</text>
</comment>